<name>A0A546XRX5_AGRTU</name>
<proteinExistence type="predicted"/>
<accession>A0A546XRX5</accession>
<sequence>MNQTNIELTLATDFVGAAGTWKVAIPNVSFDGAKPYLRFEIVRVSSRDDTLEGQATINKGRIVATVVTEQGKKSKDGNMKADEIAAHYPMGRRIPIIGGEIVIIAPPNIQEGFPQDADWRTPVVIDYEATNL</sequence>
<dbReference type="EMBL" id="SGOE01000008">
    <property type="protein sequence ID" value="TRB03474.1"/>
    <property type="molecule type" value="Genomic_DNA"/>
</dbReference>
<comment type="caution">
    <text evidence="1">The sequence shown here is derived from an EMBL/GenBank/DDBJ whole genome shotgun (WGS) entry which is preliminary data.</text>
</comment>
<dbReference type="Gene3D" id="3.30.2000.20">
    <property type="match status" value="1"/>
</dbReference>
<evidence type="ECO:0000313" key="1">
    <source>
        <dbReference type="EMBL" id="TRB03474.1"/>
    </source>
</evidence>
<reference evidence="1 2" key="1">
    <citation type="journal article" date="2019" name="Appl. Microbiol. Biotechnol.">
        <title>Differential efficiency of wild type rhizogenic strains for rol gene transformation of plants.</title>
        <authorList>
            <person name="Desmet S."/>
            <person name="De Keyser E."/>
            <person name="Van Vaerenbergh J."/>
            <person name="Baeyen S."/>
            <person name="Van Huylenbroeck J."/>
            <person name="Geelen D."/>
            <person name="Dhooghe E."/>
        </authorList>
    </citation>
    <scope>NUCLEOTIDE SEQUENCE [LARGE SCALE GENOMIC DNA]</scope>
    <source>
        <strain evidence="1 2">MAFF210266</strain>
    </source>
</reference>
<dbReference type="AlphaFoldDB" id="A0A546XRX5"/>
<gene>
    <name evidence="1" type="ORF">EXN61_21670</name>
</gene>
<protein>
    <submittedName>
        <fullName evidence="1">Uncharacterized protein</fullName>
    </submittedName>
</protein>
<organism evidence="1 2">
    <name type="scientific">Agrobacterium tumefaciens</name>
    <dbReference type="NCBI Taxonomy" id="358"/>
    <lineage>
        <taxon>Bacteria</taxon>
        <taxon>Pseudomonadati</taxon>
        <taxon>Pseudomonadota</taxon>
        <taxon>Alphaproteobacteria</taxon>
        <taxon>Hyphomicrobiales</taxon>
        <taxon>Rhizobiaceae</taxon>
        <taxon>Rhizobium/Agrobacterium group</taxon>
        <taxon>Agrobacterium</taxon>
        <taxon>Agrobacterium tumefaciens complex</taxon>
    </lineage>
</organism>
<dbReference type="Proteomes" id="UP000317023">
    <property type="component" value="Unassembled WGS sequence"/>
</dbReference>
<dbReference type="InterPro" id="IPR025395">
    <property type="entry name" value="Phage_tail_terminator-like"/>
</dbReference>
<evidence type="ECO:0000313" key="2">
    <source>
        <dbReference type="Proteomes" id="UP000317023"/>
    </source>
</evidence>
<dbReference type="RefSeq" id="WP_142859127.1">
    <property type="nucleotide sequence ID" value="NZ_SGOE01000008.1"/>
</dbReference>
<dbReference type="Pfam" id="PF13554">
    <property type="entry name" value="Phage_tail_terminator_5"/>
    <property type="match status" value="1"/>
</dbReference>